<dbReference type="Gene3D" id="2.40.128.20">
    <property type="match status" value="1"/>
</dbReference>
<keyword evidence="3" id="KW-1185">Reference proteome</keyword>
<dbReference type="EMBL" id="RQTK01000123">
    <property type="protein sequence ID" value="RUS86951.1"/>
    <property type="molecule type" value="Genomic_DNA"/>
</dbReference>
<dbReference type="STRING" id="188477.A0A3S1BM72"/>
<evidence type="ECO:0000313" key="2">
    <source>
        <dbReference type="EMBL" id="RUS86951.1"/>
    </source>
</evidence>
<dbReference type="InterPro" id="IPR012674">
    <property type="entry name" value="Calycin"/>
</dbReference>
<accession>A0A3S1BM72</accession>
<dbReference type="AlphaFoldDB" id="A0A3S1BM72"/>
<dbReference type="OrthoDB" id="412780at2759"/>
<dbReference type="CDD" id="cd00742">
    <property type="entry name" value="FABP"/>
    <property type="match status" value="1"/>
</dbReference>
<proteinExistence type="inferred from homology"/>
<comment type="similarity">
    <text evidence="1">Belongs to the calycin superfamily. Fatty-acid binding protein (FABP) family.</text>
</comment>
<comment type="caution">
    <text evidence="2">The sequence shown here is derived from an EMBL/GenBank/DDBJ whole genome shotgun (WGS) entry which is preliminary data.</text>
</comment>
<protein>
    <recommendedName>
        <fullName evidence="4">Lipocalin/cytosolic fatty-acid binding domain-containing protein</fullName>
    </recommendedName>
</protein>
<dbReference type="Proteomes" id="UP000271974">
    <property type="component" value="Unassembled WGS sequence"/>
</dbReference>
<evidence type="ECO:0008006" key="4">
    <source>
        <dbReference type="Google" id="ProtNLM"/>
    </source>
</evidence>
<evidence type="ECO:0000256" key="1">
    <source>
        <dbReference type="ARBA" id="ARBA00008390"/>
    </source>
</evidence>
<reference evidence="2 3" key="1">
    <citation type="submission" date="2019-01" db="EMBL/GenBank/DDBJ databases">
        <title>A draft genome assembly of the solar-powered sea slug Elysia chlorotica.</title>
        <authorList>
            <person name="Cai H."/>
            <person name="Li Q."/>
            <person name="Fang X."/>
            <person name="Li J."/>
            <person name="Curtis N.E."/>
            <person name="Altenburger A."/>
            <person name="Shibata T."/>
            <person name="Feng M."/>
            <person name="Maeda T."/>
            <person name="Schwartz J.A."/>
            <person name="Shigenobu S."/>
            <person name="Lundholm N."/>
            <person name="Nishiyama T."/>
            <person name="Yang H."/>
            <person name="Hasebe M."/>
            <person name="Li S."/>
            <person name="Pierce S.K."/>
            <person name="Wang J."/>
        </authorList>
    </citation>
    <scope>NUCLEOTIDE SEQUENCE [LARGE SCALE GENOMIC DNA]</scope>
    <source>
        <strain evidence="2">EC2010</strain>
        <tissue evidence="2">Whole organism of an adult</tissue>
    </source>
</reference>
<organism evidence="2 3">
    <name type="scientific">Elysia chlorotica</name>
    <name type="common">Eastern emerald elysia</name>
    <name type="synonym">Sea slug</name>
    <dbReference type="NCBI Taxonomy" id="188477"/>
    <lineage>
        <taxon>Eukaryota</taxon>
        <taxon>Metazoa</taxon>
        <taxon>Spiralia</taxon>
        <taxon>Lophotrochozoa</taxon>
        <taxon>Mollusca</taxon>
        <taxon>Gastropoda</taxon>
        <taxon>Heterobranchia</taxon>
        <taxon>Euthyneura</taxon>
        <taxon>Panpulmonata</taxon>
        <taxon>Sacoglossa</taxon>
        <taxon>Placobranchoidea</taxon>
        <taxon>Plakobranchidae</taxon>
        <taxon>Elysia</taxon>
    </lineage>
</organism>
<gene>
    <name evidence="2" type="ORF">EGW08_005276</name>
</gene>
<evidence type="ECO:0000313" key="3">
    <source>
        <dbReference type="Proteomes" id="UP000271974"/>
    </source>
</evidence>
<dbReference type="GO" id="GO:0008289">
    <property type="term" value="F:lipid binding"/>
    <property type="evidence" value="ECO:0007669"/>
    <property type="project" value="UniProtKB-KW"/>
</dbReference>
<sequence>MTEKLLNIRFKSDTEEGLEEYLAAQNVGLVLRKIVKSLTLHETLTQEGDTFTHHFESSFKNHKMVFKLGEPFTDCGVDGRVMRTTVYVEGDTLITSQENTKDGDVPCRIERRVRDDGKLAIKLISVPTQTACNRVFVPVEKK</sequence>
<dbReference type="SUPFAM" id="SSF50814">
    <property type="entry name" value="Lipocalins"/>
    <property type="match status" value="1"/>
</dbReference>
<name>A0A3S1BM72_ELYCH</name>
<dbReference type="PANTHER" id="PTHR11955">
    <property type="entry name" value="FATTY ACID BINDING PROTEIN"/>
    <property type="match status" value="1"/>
</dbReference>
<dbReference type="InterPro" id="IPR031259">
    <property type="entry name" value="ILBP"/>
</dbReference>